<name>A0A840W931_9ACTN</name>
<accession>A0A840W931</accession>
<reference evidence="1 2" key="1">
    <citation type="submission" date="2020-08" db="EMBL/GenBank/DDBJ databases">
        <title>Sequencing the genomes of 1000 actinobacteria strains.</title>
        <authorList>
            <person name="Klenk H.-P."/>
        </authorList>
    </citation>
    <scope>NUCLEOTIDE SEQUENCE [LARGE SCALE GENOMIC DNA]</scope>
    <source>
        <strain evidence="1 2">DSM 103125</strain>
    </source>
</reference>
<evidence type="ECO:0000313" key="2">
    <source>
        <dbReference type="Proteomes" id="UP000586947"/>
    </source>
</evidence>
<sequence length="33" mass="3498">MNWKGANGIAGCVGRRGQDQHLAVADAWDELAS</sequence>
<dbReference type="EMBL" id="JACHDP010000001">
    <property type="protein sequence ID" value="MBB5480629.1"/>
    <property type="molecule type" value="Genomic_DNA"/>
</dbReference>
<organism evidence="1 2">
    <name type="scientific">Micromonospora parathelypteridis</name>
    <dbReference type="NCBI Taxonomy" id="1839617"/>
    <lineage>
        <taxon>Bacteria</taxon>
        <taxon>Bacillati</taxon>
        <taxon>Actinomycetota</taxon>
        <taxon>Actinomycetes</taxon>
        <taxon>Micromonosporales</taxon>
        <taxon>Micromonosporaceae</taxon>
        <taxon>Micromonospora</taxon>
    </lineage>
</organism>
<keyword evidence="2" id="KW-1185">Reference proteome</keyword>
<dbReference type="Proteomes" id="UP000586947">
    <property type="component" value="Unassembled WGS sequence"/>
</dbReference>
<evidence type="ECO:0000313" key="1">
    <source>
        <dbReference type="EMBL" id="MBB5480629.1"/>
    </source>
</evidence>
<proteinExistence type="predicted"/>
<dbReference type="AlphaFoldDB" id="A0A840W931"/>
<protein>
    <submittedName>
        <fullName evidence="1">Uncharacterized protein</fullName>
    </submittedName>
</protein>
<gene>
    <name evidence="1" type="ORF">HNR20_005134</name>
</gene>
<comment type="caution">
    <text evidence="1">The sequence shown here is derived from an EMBL/GenBank/DDBJ whole genome shotgun (WGS) entry which is preliminary data.</text>
</comment>